<gene>
    <name evidence="6" type="ORF">ACFQ1O_01215</name>
</gene>
<dbReference type="EMBL" id="JBHTJM010000002">
    <property type="protein sequence ID" value="MFD0962618.1"/>
    <property type="molecule type" value="Genomic_DNA"/>
</dbReference>
<accession>A0ABW3HYQ0</accession>
<comment type="caution">
    <text evidence="6">The sequence shown here is derived from an EMBL/GenBank/DDBJ whole genome shotgun (WGS) entry which is preliminary data.</text>
</comment>
<dbReference type="GO" id="GO:0102031">
    <property type="term" value="F:4-acetamido-4,6-dideoxy-D-galactose transferase activity"/>
    <property type="evidence" value="ECO:0007669"/>
    <property type="project" value="UniProtKB-EC"/>
</dbReference>
<keyword evidence="5" id="KW-0472">Membrane</keyword>
<dbReference type="Pfam" id="PF07429">
    <property type="entry name" value="Glyco_transf_56"/>
    <property type="match status" value="1"/>
</dbReference>
<evidence type="ECO:0000256" key="3">
    <source>
        <dbReference type="ARBA" id="ARBA00022676"/>
    </source>
</evidence>
<dbReference type="RefSeq" id="WP_377712468.1">
    <property type="nucleotide sequence ID" value="NZ_JBHTJM010000002.1"/>
</dbReference>
<evidence type="ECO:0000256" key="2">
    <source>
        <dbReference type="ARBA" id="ARBA00022519"/>
    </source>
</evidence>
<protein>
    <submittedName>
        <fullName evidence="6">TDP-N-acetylfucosamine:lipid II N-acetylfucosaminyltransferase</fullName>
        <ecNumber evidence="6">2.4.1.325</ecNumber>
    </submittedName>
</protein>
<organism evidence="6 7">
    <name type="scientific">Pseudofulvibacter geojedonensis</name>
    <dbReference type="NCBI Taxonomy" id="1123758"/>
    <lineage>
        <taxon>Bacteria</taxon>
        <taxon>Pseudomonadati</taxon>
        <taxon>Bacteroidota</taxon>
        <taxon>Flavobacteriia</taxon>
        <taxon>Flavobacteriales</taxon>
        <taxon>Flavobacteriaceae</taxon>
        <taxon>Pseudofulvibacter</taxon>
    </lineage>
</organism>
<name>A0ABW3HYQ0_9FLAO</name>
<keyword evidence="3 6" id="KW-0328">Glycosyltransferase</keyword>
<keyword evidence="4 6" id="KW-0808">Transferase</keyword>
<evidence type="ECO:0000256" key="4">
    <source>
        <dbReference type="ARBA" id="ARBA00022679"/>
    </source>
</evidence>
<evidence type="ECO:0000256" key="1">
    <source>
        <dbReference type="ARBA" id="ARBA00022475"/>
    </source>
</evidence>
<evidence type="ECO:0000313" key="6">
    <source>
        <dbReference type="EMBL" id="MFD0962618.1"/>
    </source>
</evidence>
<sequence>MVNRVIHIAEDRIFIDSAIRQFEKVMPRKNVFYVFTDDGENKIKRIKNINEVIVNSPEVEIFSTIKSSDLVIFHSLVPRFYNLVINLPKEVKCVWLCFGFEVYNDKRLFPDKMLYDQITFGKYGQKRREFKTRFKEWSRPYYRLLKKKLPYSEYELKKLAMERIDYLGSSFKNEYEYIQKIIGYKKKFFPFWYYPLEEIINVNDLAVEADKTNILIGHSGVPYANHIDTFKKLENCNSYFKEIVAPLSYGDNHYIKEILEFGERLFGEKFSPLTSFLALDEYNSIIKKCKVVVFNNRRQQAVGNTIALIWMGAKVFLSKKNTFYHFLKEKGVNVYCYENDFNEQNIKNQLQTIEIDHNRNVLLGILSSSVLEEELKTVISTIN</sequence>
<dbReference type="InterPro" id="IPR009993">
    <property type="entry name" value="WecF"/>
</dbReference>
<dbReference type="Proteomes" id="UP001596997">
    <property type="component" value="Unassembled WGS sequence"/>
</dbReference>
<proteinExistence type="predicted"/>
<keyword evidence="7" id="KW-1185">Reference proteome</keyword>
<dbReference type="EC" id="2.4.1.325" evidence="6"/>
<evidence type="ECO:0000313" key="7">
    <source>
        <dbReference type="Proteomes" id="UP001596997"/>
    </source>
</evidence>
<evidence type="ECO:0000256" key="5">
    <source>
        <dbReference type="ARBA" id="ARBA00023136"/>
    </source>
</evidence>
<keyword evidence="2" id="KW-0997">Cell inner membrane</keyword>
<reference evidence="7" key="1">
    <citation type="journal article" date="2019" name="Int. J. Syst. Evol. Microbiol.">
        <title>The Global Catalogue of Microorganisms (GCM) 10K type strain sequencing project: providing services to taxonomists for standard genome sequencing and annotation.</title>
        <authorList>
            <consortium name="The Broad Institute Genomics Platform"/>
            <consortium name="The Broad Institute Genome Sequencing Center for Infectious Disease"/>
            <person name="Wu L."/>
            <person name="Ma J."/>
        </authorList>
    </citation>
    <scope>NUCLEOTIDE SEQUENCE [LARGE SCALE GENOMIC DNA]</scope>
    <source>
        <strain evidence="7">CCUG 62114</strain>
    </source>
</reference>
<keyword evidence="1" id="KW-1003">Cell membrane</keyword>